<keyword evidence="4" id="KW-0121">Carboxypeptidase</keyword>
<gene>
    <name evidence="4" type="primary">dacB</name>
    <name evidence="4" type="ORF">O4J56_13675</name>
</gene>
<dbReference type="Proteomes" id="UP001527866">
    <property type="component" value="Unassembled WGS sequence"/>
</dbReference>
<keyword evidence="3" id="KW-0732">Signal</keyword>
<dbReference type="Gene3D" id="3.50.80.20">
    <property type="entry name" value="D-Ala-D-Ala carboxypeptidase C, peptidase S13"/>
    <property type="match status" value="1"/>
</dbReference>
<feature type="chain" id="PRO_5046075594" evidence="3">
    <location>
        <begin position="39"/>
        <end position="558"/>
    </location>
</feature>
<dbReference type="NCBIfam" id="TIGR00666">
    <property type="entry name" value="PBP4"/>
    <property type="match status" value="1"/>
</dbReference>
<dbReference type="SUPFAM" id="SSF56601">
    <property type="entry name" value="beta-lactamase/transpeptidase-like"/>
    <property type="match status" value="1"/>
</dbReference>
<dbReference type="PRINTS" id="PR00922">
    <property type="entry name" value="DADACBPTASE3"/>
</dbReference>
<evidence type="ECO:0000256" key="2">
    <source>
        <dbReference type="ARBA" id="ARBA00022801"/>
    </source>
</evidence>
<organism evidence="4 5">
    <name type="scientific">Nocardiopsis endophytica</name>
    <dbReference type="NCBI Taxonomy" id="3018445"/>
    <lineage>
        <taxon>Bacteria</taxon>
        <taxon>Bacillati</taxon>
        <taxon>Actinomycetota</taxon>
        <taxon>Actinomycetes</taxon>
        <taxon>Streptosporangiales</taxon>
        <taxon>Nocardiopsidaceae</taxon>
        <taxon>Nocardiopsis</taxon>
    </lineage>
</organism>
<evidence type="ECO:0000256" key="3">
    <source>
        <dbReference type="SAM" id="SignalP"/>
    </source>
</evidence>
<keyword evidence="5" id="KW-1185">Reference proteome</keyword>
<reference evidence="4 5" key="1">
    <citation type="submission" date="2023-01" db="EMBL/GenBank/DDBJ databases">
        <title>Draft genome sequence of Nocardiopsis sp. RSe5-2 isolated from halophytes.</title>
        <authorList>
            <person name="Duangmal K."/>
            <person name="Chantavorakit T."/>
        </authorList>
    </citation>
    <scope>NUCLEOTIDE SEQUENCE [LARGE SCALE GENOMIC DNA]</scope>
    <source>
        <strain evidence="4 5">RSe5-2</strain>
    </source>
</reference>
<feature type="signal peptide" evidence="3">
    <location>
        <begin position="1"/>
        <end position="38"/>
    </location>
</feature>
<dbReference type="PANTHER" id="PTHR30023">
    <property type="entry name" value="D-ALANYL-D-ALANINE CARBOXYPEPTIDASE"/>
    <property type="match status" value="1"/>
</dbReference>
<proteinExistence type="inferred from homology"/>
<dbReference type="InterPro" id="IPR000667">
    <property type="entry name" value="Peptidase_S13"/>
</dbReference>
<evidence type="ECO:0000313" key="5">
    <source>
        <dbReference type="Proteomes" id="UP001527866"/>
    </source>
</evidence>
<dbReference type="PANTHER" id="PTHR30023:SF0">
    <property type="entry name" value="PENICILLIN-SENSITIVE CARBOXYPEPTIDASE A"/>
    <property type="match status" value="1"/>
</dbReference>
<dbReference type="Gene3D" id="3.40.710.10">
    <property type="entry name" value="DD-peptidase/beta-lactamase superfamily"/>
    <property type="match status" value="2"/>
</dbReference>
<comment type="caution">
    <text evidence="4">The sequence shown here is derived from an EMBL/GenBank/DDBJ whole genome shotgun (WGS) entry which is preliminary data.</text>
</comment>
<protein>
    <submittedName>
        <fullName evidence="4">D-alanyl-D-alanine carboxypeptidase/D-alanyl-D-alanine-endopeptidase</fullName>
        <ecNumber evidence="4">3.4.16.4</ecNumber>
    </submittedName>
</protein>
<dbReference type="InterPro" id="IPR012338">
    <property type="entry name" value="Beta-lactam/transpept-like"/>
</dbReference>
<evidence type="ECO:0000256" key="1">
    <source>
        <dbReference type="ARBA" id="ARBA00006096"/>
    </source>
</evidence>
<accession>A0ABT4U5H4</accession>
<name>A0ABT4U5H4_9ACTN</name>
<dbReference type="Pfam" id="PF02113">
    <property type="entry name" value="Peptidase_S13"/>
    <property type="match status" value="1"/>
</dbReference>
<dbReference type="EC" id="3.4.16.4" evidence="4"/>
<sequence>MAILRPRALPRARPLAYACAAPLLAAGLVAAAASPAAADGPVDDLRRDIDALLEDPALEGAVSGVVVRSADTGEELYGREADTALLPASNMKLLTSAAALEVFGPGHRFTTGVRADTAPNRGGVVRGDLYLVGGADPTLTADAYDDLAEEVADAGVRKVTGDLVADDTLFDDERLHPDWEADDEPYYYAAQISALTVAANEDYDTGVVTASAEPGGAEGDPVEVGLEPMADNLEVRNEAATGAPDSAPSLTVTREPGTNTFTFSGTLPAGGEDYEALRTVDDPTAHAAHLFADALEDNGVKVVGGVGRGAAPEGADEVAHRSSDELGDLLVPFMKLSNNGHAEMLVKAMGAERAGSGSWKAGTAVVEEAAGDLGLDTSLYEQADGSGLARTNTMTANGVADLLEAARGASWWPEYENALPLAGAEDRMVGGTLRNRMRDTAAEENVRAKTGTLTGVSALSGYVTGADGEELVFVVLNNEYSGSAPRHVQDAIGVRLAEFSREGTQRMADGGAPEAAPAALDAPAAALDAPAAALDAPAAAGAPAVGPSDLECTWAGTC</sequence>
<dbReference type="GO" id="GO:0009002">
    <property type="term" value="F:serine-type D-Ala-D-Ala carboxypeptidase activity"/>
    <property type="evidence" value="ECO:0007669"/>
    <property type="project" value="UniProtKB-EC"/>
</dbReference>
<dbReference type="RefSeq" id="WP_270686140.1">
    <property type="nucleotide sequence ID" value="NZ_JAQFWQ010000034.1"/>
</dbReference>
<evidence type="ECO:0000313" key="4">
    <source>
        <dbReference type="EMBL" id="MDA2811685.1"/>
    </source>
</evidence>
<comment type="similarity">
    <text evidence="1">Belongs to the peptidase S13 family.</text>
</comment>
<dbReference type="EMBL" id="JAQFWQ010000034">
    <property type="protein sequence ID" value="MDA2811685.1"/>
    <property type="molecule type" value="Genomic_DNA"/>
</dbReference>
<keyword evidence="4" id="KW-0645">Protease</keyword>
<keyword evidence="2 4" id="KW-0378">Hydrolase</keyword>